<protein>
    <submittedName>
        <fullName evidence="2">Uncharacterized protein</fullName>
    </submittedName>
</protein>
<dbReference type="Proteomes" id="UP000053327">
    <property type="component" value="Unassembled WGS sequence"/>
</dbReference>
<feature type="compositionally biased region" description="Basic and acidic residues" evidence="1">
    <location>
        <begin position="57"/>
        <end position="68"/>
    </location>
</feature>
<dbReference type="EMBL" id="KQ234843">
    <property type="protein sequence ID" value="KMZ85102.1"/>
    <property type="molecule type" value="Genomic_DNA"/>
</dbReference>
<feature type="region of interest" description="Disordered" evidence="1">
    <location>
        <begin position="44"/>
        <end position="68"/>
    </location>
</feature>
<proteinExistence type="predicted"/>
<name>A0A0J9SSV6_PLAV1</name>
<organism evidence="2 3">
    <name type="scientific">Plasmodium vivax (strain Brazil I)</name>
    <dbReference type="NCBI Taxonomy" id="1033975"/>
    <lineage>
        <taxon>Eukaryota</taxon>
        <taxon>Sar</taxon>
        <taxon>Alveolata</taxon>
        <taxon>Apicomplexa</taxon>
        <taxon>Aconoidasida</taxon>
        <taxon>Haemosporida</taxon>
        <taxon>Plasmodiidae</taxon>
        <taxon>Plasmodium</taxon>
        <taxon>Plasmodium (Plasmodium)</taxon>
    </lineage>
</organism>
<evidence type="ECO:0000313" key="2">
    <source>
        <dbReference type="EMBL" id="KMZ85102.1"/>
    </source>
</evidence>
<evidence type="ECO:0000313" key="3">
    <source>
        <dbReference type="Proteomes" id="UP000053327"/>
    </source>
</evidence>
<evidence type="ECO:0000256" key="1">
    <source>
        <dbReference type="SAM" id="MobiDB-lite"/>
    </source>
</evidence>
<sequence length="842" mass="96681">MRIANVQRSGKTYVELAIVRLWRGKGAAAVYPLTASLRKNGKRNYSITRHQQSASRGSEKEEGTSCAEHDKGIKNAALHIVSRSLSEKTKQQTHLYSHTDACEEVKEKRIRESLKKYNLFNVYLEKIKKAPGQNKKKQKIINVNSVKHYDEYVHMFDIDSLLIYANNKFKIFKKRRKNHGNKTLFAHFVKIFIRLNVILNDFFSQNGEISCGEFFTNAFKTYLQNIPPVKSVTKERKKYDQTFFFKILQLVKIFNQIKFFKTLKRGTASHVEHILALPIDRGKGNIRKEETKIFPNVDHHKLFYEYMTSNYDEDTDKENFDAPNDINFVSSLNLFGDKLEEITGVDDAEGVIFHKKGPTRKGSAYALGEEYVDSSPERINEDLRNLPPSSTPPFNYPNMGVDAPHVEIVATNKLNFPSDEAVHEELNNHRSFDYVSFAKSFIRLLTSLIKHLHDDGVVRLFVHCSDMFDSEWDDNQRDDSQSIDNQWNANQWNGDEVLSFYTEMYNRINKMKNISNKNIAYILSACSNYRLGEENALLLKKLKRDILSNSTYGKGGTKRHLNIYNVTPSHLENIIYTFAKHRIREKKLFTLLSEIVKEKFHGFSCITTINILNSYTVLNYESLVFDFLYAKIKSFDFLSFMMCRGKNVIKLMNTLLLIERRNCSSVGGGEKVTISTGKDGRENHSASLTDAGVYTALMSALLYELKTFKGVGTRGGDVSGGSGGVDWIERDHLNDQSSNNAHRTSAPTGEHSIRSIYKKLLRLQIIGLQNKSDLAILKRILKRTYGELDVDQLDDFFVFSFINLNLNKINFHKLVFTLLTYNKLIEGGSLLNNYAQTKTKFI</sequence>
<gene>
    <name evidence="2" type="ORF">PVBG_01501</name>
</gene>
<accession>A0A0J9SSV6</accession>
<reference evidence="2 3" key="1">
    <citation type="submission" date="2011-08" db="EMBL/GenBank/DDBJ databases">
        <title>The Genome Sequence of Plasmodium vivax Brazil I.</title>
        <authorList>
            <consortium name="The Broad Institute Genome Sequencing Platform"/>
            <consortium name="The Broad Institute Genome Sequencing Center for Infectious Disease"/>
            <person name="Neafsey D."/>
            <person name="Carlton J."/>
            <person name="Barnwell J."/>
            <person name="Collins W."/>
            <person name="Escalante A."/>
            <person name="Mullikin J."/>
            <person name="Saul A."/>
            <person name="Guigo R."/>
            <person name="Camara F."/>
            <person name="Young S.K."/>
            <person name="Zeng Q."/>
            <person name="Gargeya S."/>
            <person name="Fitzgerald M."/>
            <person name="Haas B."/>
            <person name="Abouelleil A."/>
            <person name="Alvarado L."/>
            <person name="Arachchi H.M."/>
            <person name="Berlin A."/>
            <person name="Brown A."/>
            <person name="Chapman S.B."/>
            <person name="Chen Z."/>
            <person name="Dunbar C."/>
            <person name="Freedman E."/>
            <person name="Gearin G."/>
            <person name="Gellesch M."/>
            <person name="Goldberg J."/>
            <person name="Griggs A."/>
            <person name="Gujja S."/>
            <person name="Heiman D."/>
            <person name="Howarth C."/>
            <person name="Larson L."/>
            <person name="Lui A."/>
            <person name="MacDonald P.J.P."/>
            <person name="Montmayeur A."/>
            <person name="Murphy C."/>
            <person name="Neiman D."/>
            <person name="Pearson M."/>
            <person name="Priest M."/>
            <person name="Roberts A."/>
            <person name="Saif S."/>
            <person name="Shea T."/>
            <person name="Shenoy N."/>
            <person name="Sisk P."/>
            <person name="Stolte C."/>
            <person name="Sykes S."/>
            <person name="Wortman J."/>
            <person name="Nusbaum C."/>
            <person name="Birren B."/>
        </authorList>
    </citation>
    <scope>NUCLEOTIDE SEQUENCE [LARGE SCALE GENOMIC DNA]</scope>
    <source>
        <strain evidence="2 3">Brazil I</strain>
    </source>
</reference>
<dbReference type="AlphaFoldDB" id="A0A0J9SSV6"/>
<dbReference type="OrthoDB" id="392692at2759"/>
<feature type="compositionally biased region" description="Polar residues" evidence="1">
    <location>
        <begin position="44"/>
        <end position="56"/>
    </location>
</feature>